<comment type="caution">
    <text evidence="3">The sequence shown here is derived from an EMBL/GenBank/DDBJ whole genome shotgun (WGS) entry which is preliminary data.</text>
</comment>
<organism evidence="3 4">
    <name type="scientific">Popillia japonica</name>
    <name type="common">Japanese beetle</name>
    <dbReference type="NCBI Taxonomy" id="7064"/>
    <lineage>
        <taxon>Eukaryota</taxon>
        <taxon>Metazoa</taxon>
        <taxon>Ecdysozoa</taxon>
        <taxon>Arthropoda</taxon>
        <taxon>Hexapoda</taxon>
        <taxon>Insecta</taxon>
        <taxon>Pterygota</taxon>
        <taxon>Neoptera</taxon>
        <taxon>Endopterygota</taxon>
        <taxon>Coleoptera</taxon>
        <taxon>Polyphaga</taxon>
        <taxon>Scarabaeiformia</taxon>
        <taxon>Scarabaeidae</taxon>
        <taxon>Rutelinae</taxon>
        <taxon>Popillia</taxon>
    </lineage>
</organism>
<feature type="domain" description="C2H2-type" evidence="2">
    <location>
        <begin position="11"/>
        <end position="34"/>
    </location>
</feature>
<keyword evidence="1" id="KW-0863">Zinc-finger</keyword>
<keyword evidence="4" id="KW-1185">Reference proteome</keyword>
<name>A0AAW1LY04_POPJA</name>
<keyword evidence="1" id="KW-0862">Zinc</keyword>
<dbReference type="PROSITE" id="PS00028">
    <property type="entry name" value="ZINC_FINGER_C2H2_1"/>
    <property type="match status" value="1"/>
</dbReference>
<dbReference type="AlphaFoldDB" id="A0AAW1LY04"/>
<proteinExistence type="predicted"/>
<evidence type="ECO:0000256" key="1">
    <source>
        <dbReference type="PROSITE-ProRule" id="PRU00042"/>
    </source>
</evidence>
<evidence type="ECO:0000313" key="4">
    <source>
        <dbReference type="Proteomes" id="UP001458880"/>
    </source>
</evidence>
<dbReference type="Proteomes" id="UP001458880">
    <property type="component" value="Unassembled WGS sequence"/>
</dbReference>
<dbReference type="Gene3D" id="3.30.160.60">
    <property type="entry name" value="Classic Zinc Finger"/>
    <property type="match status" value="1"/>
</dbReference>
<dbReference type="GO" id="GO:0008270">
    <property type="term" value="F:zinc ion binding"/>
    <property type="evidence" value="ECO:0007669"/>
    <property type="project" value="UniProtKB-KW"/>
</dbReference>
<evidence type="ECO:0000313" key="3">
    <source>
        <dbReference type="EMBL" id="KAK9738751.1"/>
    </source>
</evidence>
<keyword evidence="1" id="KW-0479">Metal-binding</keyword>
<gene>
    <name evidence="3" type="ORF">QE152_g9588</name>
</gene>
<protein>
    <recommendedName>
        <fullName evidence="2">C2H2-type domain-containing protein</fullName>
    </recommendedName>
</protein>
<accession>A0AAW1LY04</accession>
<dbReference type="PROSITE" id="PS50157">
    <property type="entry name" value="ZINC_FINGER_C2H2_2"/>
    <property type="match status" value="1"/>
</dbReference>
<sequence length="135" mass="15334">MAESDNAQTSLTCCYCTQVFTRRNNLKRHIDNVHKYVLCKKCGLPKETCVSRDTSQKKVFGRCGKGHLRSQLHVSNNAQVLEEGIYKTATSFKNRIATYRITDSGKADISTFLESVKLKTCKLIQIPVKLIFQPF</sequence>
<evidence type="ECO:0000259" key="2">
    <source>
        <dbReference type="PROSITE" id="PS50157"/>
    </source>
</evidence>
<reference evidence="3 4" key="1">
    <citation type="journal article" date="2024" name="BMC Genomics">
        <title>De novo assembly and annotation of Popillia japonica's genome with initial clues to its potential as an invasive pest.</title>
        <authorList>
            <person name="Cucini C."/>
            <person name="Boschi S."/>
            <person name="Funari R."/>
            <person name="Cardaioli E."/>
            <person name="Iannotti N."/>
            <person name="Marturano G."/>
            <person name="Paoli F."/>
            <person name="Bruttini M."/>
            <person name="Carapelli A."/>
            <person name="Frati F."/>
            <person name="Nardi F."/>
        </authorList>
    </citation>
    <scope>NUCLEOTIDE SEQUENCE [LARGE SCALE GENOMIC DNA]</scope>
    <source>
        <strain evidence="3">DMR45628</strain>
    </source>
</reference>
<dbReference type="EMBL" id="JASPKY010000083">
    <property type="protein sequence ID" value="KAK9738751.1"/>
    <property type="molecule type" value="Genomic_DNA"/>
</dbReference>
<dbReference type="InterPro" id="IPR013087">
    <property type="entry name" value="Znf_C2H2_type"/>
</dbReference>